<proteinExistence type="predicted"/>
<dbReference type="AlphaFoldDB" id="A0AAV4IHT7"/>
<keyword evidence="2" id="KW-1185">Reference proteome</keyword>
<dbReference type="EMBL" id="BMAT01006261">
    <property type="protein sequence ID" value="GFS09220.1"/>
    <property type="molecule type" value="Genomic_DNA"/>
</dbReference>
<reference evidence="1 2" key="1">
    <citation type="journal article" date="2021" name="Elife">
        <title>Chloroplast acquisition without the gene transfer in kleptoplastic sea slugs, Plakobranchus ocellatus.</title>
        <authorList>
            <person name="Maeda T."/>
            <person name="Takahashi S."/>
            <person name="Yoshida T."/>
            <person name="Shimamura S."/>
            <person name="Takaki Y."/>
            <person name="Nagai Y."/>
            <person name="Toyoda A."/>
            <person name="Suzuki Y."/>
            <person name="Arimoto A."/>
            <person name="Ishii H."/>
            <person name="Satoh N."/>
            <person name="Nishiyama T."/>
            <person name="Hasebe M."/>
            <person name="Maruyama T."/>
            <person name="Minagawa J."/>
            <person name="Obokata J."/>
            <person name="Shigenobu S."/>
        </authorList>
    </citation>
    <scope>NUCLEOTIDE SEQUENCE [LARGE SCALE GENOMIC DNA]</scope>
</reference>
<comment type="caution">
    <text evidence="1">The sequence shown here is derived from an EMBL/GenBank/DDBJ whole genome shotgun (WGS) entry which is preliminary data.</text>
</comment>
<evidence type="ECO:0000313" key="1">
    <source>
        <dbReference type="EMBL" id="GFS09220.1"/>
    </source>
</evidence>
<evidence type="ECO:0000313" key="2">
    <source>
        <dbReference type="Proteomes" id="UP000762676"/>
    </source>
</evidence>
<sequence length="121" mass="13583">MGPRLPLHRRLIKSPQDFGTAVTVVACSLPTSLLLQAVPLLTVLSPMGIMRHKAIRVIERPRWYGISQSGDSRRFRITHFSLRPQQQRYTHIIHCAGGTLTSASSELALKLRDERLTVEDG</sequence>
<organism evidence="1 2">
    <name type="scientific">Elysia marginata</name>
    <dbReference type="NCBI Taxonomy" id="1093978"/>
    <lineage>
        <taxon>Eukaryota</taxon>
        <taxon>Metazoa</taxon>
        <taxon>Spiralia</taxon>
        <taxon>Lophotrochozoa</taxon>
        <taxon>Mollusca</taxon>
        <taxon>Gastropoda</taxon>
        <taxon>Heterobranchia</taxon>
        <taxon>Euthyneura</taxon>
        <taxon>Panpulmonata</taxon>
        <taxon>Sacoglossa</taxon>
        <taxon>Placobranchoidea</taxon>
        <taxon>Plakobranchidae</taxon>
        <taxon>Elysia</taxon>
    </lineage>
</organism>
<protein>
    <submittedName>
        <fullName evidence="1">Uncharacterized protein</fullName>
    </submittedName>
</protein>
<dbReference type="Proteomes" id="UP000762676">
    <property type="component" value="Unassembled WGS sequence"/>
</dbReference>
<accession>A0AAV4IHT7</accession>
<name>A0AAV4IHT7_9GAST</name>
<gene>
    <name evidence="1" type="ORF">ElyMa_003032900</name>
</gene>